<accession>A0A1S6U9U7</accession>
<name>A0A1S6U9U7_9BACT</name>
<dbReference type="KEGG" id="cpin:CPIN18020_1672"/>
<reference evidence="5" key="1">
    <citation type="submission" date="2016-09" db="EMBL/GenBank/DDBJ databases">
        <title>Comparative genomics of the Campylobacter concisus group.</title>
        <authorList>
            <person name="Miller W.G."/>
            <person name="Yee E."/>
            <person name="Chapman M.H."/>
            <person name="Huynh S."/>
            <person name="Bono J.L."/>
            <person name="On S.L.W."/>
            <person name="StLeger J."/>
            <person name="Foster G."/>
            <person name="Parker C.T."/>
        </authorList>
    </citation>
    <scope>NUCLEOTIDE SEQUENCE [LARGE SCALE GENOMIC DNA]</scope>
    <source>
        <strain evidence="5">RM18021</strain>
    </source>
</reference>
<evidence type="ECO:0000313" key="5">
    <source>
        <dbReference type="Proteomes" id="UP000190868"/>
    </source>
</evidence>
<dbReference type="AlphaFoldDB" id="A0A1S6U9U7"/>
<evidence type="ECO:0000256" key="2">
    <source>
        <dbReference type="ARBA" id="ARBA00034247"/>
    </source>
</evidence>
<sequence>MAAISMAQIIKESISEIKNRQLMLTPENYTEVFNEISNKYGFTTETQIKLEKYISRLTTEYKTQANNLNINTIDEFIAFLTARLNRSSQQSFNISEDLNFRSLVTFTKRILQTISILHNKDAKSLAEKSIQLLNKKFDIKNIDKTRKNWLDLIDSYNEEYLEFLKYYGVRNFDDLKSMMSELNEFLTLQNNQTRLALITDLIAYTLKPSISKELENDINELSLQIKKNPICIHESSIQNDIRNLITRRIEADKDEITEKFSTLNVVLQNISDKISNIATTSHTNLKKAQDIKNNISGIKFDVNNFEKVRDTLFDIATSLEVESRELGTEMVVKQETILQLQEKVTILEKELEDARAESKEDFLTKTASRRALMQEILRIEEAFKRYGTNYSLCFLDIDYFKKINDNYGHDAGDAILSTVAKIFKKSSRKIDFIGRYGGEEFVVILPNTSLNDAIKFANKIILSIEKFKFIYKNEVIKVTISAGVATRNLNENDTCTLENADKMLYSAKKNGRNQAMPKITE</sequence>
<evidence type="ECO:0000256" key="1">
    <source>
        <dbReference type="ARBA" id="ARBA00012528"/>
    </source>
</evidence>
<proteinExistence type="predicted"/>
<dbReference type="SUPFAM" id="SSF55073">
    <property type="entry name" value="Nucleotide cyclase"/>
    <property type="match status" value="1"/>
</dbReference>
<dbReference type="PANTHER" id="PTHR45138:SF9">
    <property type="entry name" value="DIGUANYLATE CYCLASE DGCM-RELATED"/>
    <property type="match status" value="1"/>
</dbReference>
<dbReference type="CDD" id="cd01949">
    <property type="entry name" value="GGDEF"/>
    <property type="match status" value="1"/>
</dbReference>
<dbReference type="EMBL" id="CP017258">
    <property type="protein sequence ID" value="AQW88504.1"/>
    <property type="molecule type" value="Genomic_DNA"/>
</dbReference>
<dbReference type="Pfam" id="PF00990">
    <property type="entry name" value="GGDEF"/>
    <property type="match status" value="1"/>
</dbReference>
<dbReference type="InterPro" id="IPR043128">
    <property type="entry name" value="Rev_trsase/Diguanyl_cyclase"/>
</dbReference>
<keyword evidence="5" id="KW-1185">Reference proteome</keyword>
<dbReference type="GeneID" id="56567312"/>
<dbReference type="InterPro" id="IPR029787">
    <property type="entry name" value="Nucleotide_cyclase"/>
</dbReference>
<feature type="domain" description="GGDEF" evidence="3">
    <location>
        <begin position="388"/>
        <end position="520"/>
    </location>
</feature>
<dbReference type="GO" id="GO:0052621">
    <property type="term" value="F:diguanylate cyclase activity"/>
    <property type="evidence" value="ECO:0007669"/>
    <property type="project" value="UniProtKB-EC"/>
</dbReference>
<comment type="catalytic activity">
    <reaction evidence="2">
        <text>2 GTP = 3',3'-c-di-GMP + 2 diphosphate</text>
        <dbReference type="Rhea" id="RHEA:24898"/>
        <dbReference type="ChEBI" id="CHEBI:33019"/>
        <dbReference type="ChEBI" id="CHEBI:37565"/>
        <dbReference type="ChEBI" id="CHEBI:58805"/>
        <dbReference type="EC" id="2.7.7.65"/>
    </reaction>
</comment>
<dbReference type="Gene3D" id="3.30.70.270">
    <property type="match status" value="1"/>
</dbReference>
<gene>
    <name evidence="4" type="ORF">CPIN18021_1727</name>
</gene>
<dbReference type="RefSeq" id="WP_078423986.1">
    <property type="nucleotide sequence ID" value="NZ_CP017018.1"/>
</dbReference>
<dbReference type="PROSITE" id="PS50887">
    <property type="entry name" value="GGDEF"/>
    <property type="match status" value="1"/>
</dbReference>
<evidence type="ECO:0000313" key="4">
    <source>
        <dbReference type="EMBL" id="AQW88504.1"/>
    </source>
</evidence>
<dbReference type="InterPro" id="IPR000160">
    <property type="entry name" value="GGDEF_dom"/>
</dbReference>
<evidence type="ECO:0000259" key="3">
    <source>
        <dbReference type="PROSITE" id="PS50887"/>
    </source>
</evidence>
<dbReference type="Proteomes" id="UP000190868">
    <property type="component" value="Chromosome"/>
</dbReference>
<dbReference type="NCBIfam" id="TIGR00254">
    <property type="entry name" value="GGDEF"/>
    <property type="match status" value="1"/>
</dbReference>
<protein>
    <recommendedName>
        <fullName evidence="1">diguanylate cyclase</fullName>
        <ecNumber evidence="1">2.7.7.65</ecNumber>
    </recommendedName>
</protein>
<dbReference type="FunFam" id="3.30.70.270:FF:000001">
    <property type="entry name" value="Diguanylate cyclase domain protein"/>
    <property type="match status" value="1"/>
</dbReference>
<dbReference type="EC" id="2.7.7.65" evidence="1"/>
<dbReference type="InterPro" id="IPR050469">
    <property type="entry name" value="Diguanylate_Cyclase"/>
</dbReference>
<dbReference type="SMART" id="SM00267">
    <property type="entry name" value="GGDEF"/>
    <property type="match status" value="1"/>
</dbReference>
<organism evidence="4 5">
    <name type="scientific">Campylobacter pinnipediorum subsp. caledonicus</name>
    <dbReference type="NCBI Taxonomy" id="1874362"/>
    <lineage>
        <taxon>Bacteria</taxon>
        <taxon>Pseudomonadati</taxon>
        <taxon>Campylobacterota</taxon>
        <taxon>Epsilonproteobacteria</taxon>
        <taxon>Campylobacterales</taxon>
        <taxon>Campylobacteraceae</taxon>
        <taxon>Campylobacter</taxon>
    </lineage>
</organism>
<dbReference type="PANTHER" id="PTHR45138">
    <property type="entry name" value="REGULATORY COMPONENTS OF SENSORY TRANSDUCTION SYSTEM"/>
    <property type="match status" value="1"/>
</dbReference>